<dbReference type="EMBL" id="JANPWB010000001">
    <property type="protein sequence ID" value="KAJ1213199.1"/>
    <property type="molecule type" value="Genomic_DNA"/>
</dbReference>
<accession>A0AAV7WGM6</accession>
<proteinExistence type="predicted"/>
<protein>
    <submittedName>
        <fullName evidence="1">Uncharacterized protein</fullName>
    </submittedName>
</protein>
<dbReference type="AlphaFoldDB" id="A0AAV7WGM6"/>
<evidence type="ECO:0000313" key="1">
    <source>
        <dbReference type="EMBL" id="KAJ1213199.1"/>
    </source>
</evidence>
<sequence length="133" mass="14307">MLRGLERMQAYEADCKAWAEEGYPRALSPSGWPWCGAARMKLADGAERRPRWTQAGRLALSVTEQLGCGPAGYGEDTSYPLVDGEMGRHRQTAVSQGNTVEQYTTPAPLPQCQARMGGPRDDVGNASCCGGTV</sequence>
<gene>
    <name evidence="1" type="ORF">NDU88_000838</name>
</gene>
<evidence type="ECO:0000313" key="2">
    <source>
        <dbReference type="Proteomes" id="UP001066276"/>
    </source>
</evidence>
<keyword evidence="2" id="KW-1185">Reference proteome</keyword>
<reference evidence="1" key="1">
    <citation type="journal article" date="2022" name="bioRxiv">
        <title>Sequencing and chromosome-scale assembly of the giantPleurodeles waltlgenome.</title>
        <authorList>
            <person name="Brown T."/>
            <person name="Elewa A."/>
            <person name="Iarovenko S."/>
            <person name="Subramanian E."/>
            <person name="Araus A.J."/>
            <person name="Petzold A."/>
            <person name="Susuki M."/>
            <person name="Suzuki K.-i.T."/>
            <person name="Hayashi T."/>
            <person name="Toyoda A."/>
            <person name="Oliveira C."/>
            <person name="Osipova E."/>
            <person name="Leigh N.D."/>
            <person name="Simon A."/>
            <person name="Yun M.H."/>
        </authorList>
    </citation>
    <scope>NUCLEOTIDE SEQUENCE</scope>
    <source>
        <strain evidence="1">20211129_DDA</strain>
        <tissue evidence="1">Liver</tissue>
    </source>
</reference>
<dbReference type="Proteomes" id="UP001066276">
    <property type="component" value="Chromosome 1_1"/>
</dbReference>
<name>A0AAV7WGM6_PLEWA</name>
<comment type="caution">
    <text evidence="1">The sequence shown here is derived from an EMBL/GenBank/DDBJ whole genome shotgun (WGS) entry which is preliminary data.</text>
</comment>
<organism evidence="1 2">
    <name type="scientific">Pleurodeles waltl</name>
    <name type="common">Iberian ribbed newt</name>
    <dbReference type="NCBI Taxonomy" id="8319"/>
    <lineage>
        <taxon>Eukaryota</taxon>
        <taxon>Metazoa</taxon>
        <taxon>Chordata</taxon>
        <taxon>Craniata</taxon>
        <taxon>Vertebrata</taxon>
        <taxon>Euteleostomi</taxon>
        <taxon>Amphibia</taxon>
        <taxon>Batrachia</taxon>
        <taxon>Caudata</taxon>
        <taxon>Salamandroidea</taxon>
        <taxon>Salamandridae</taxon>
        <taxon>Pleurodelinae</taxon>
        <taxon>Pleurodeles</taxon>
    </lineage>
</organism>